<reference evidence="1" key="1">
    <citation type="submission" date="2024-09" db="EMBL/GenBank/DDBJ databases">
        <title>Draft Genome Sequences of Neofusicoccum parvum.</title>
        <authorList>
            <person name="Ashida A."/>
            <person name="Camagna M."/>
            <person name="Tanaka A."/>
            <person name="Takemoto D."/>
        </authorList>
    </citation>
    <scope>NUCLEOTIDE SEQUENCE</scope>
    <source>
        <strain evidence="1">PPO83</strain>
    </source>
</reference>
<evidence type="ECO:0000313" key="1">
    <source>
        <dbReference type="EMBL" id="GME27868.1"/>
    </source>
</evidence>
<sequence length="206" mass="22083">MVSPRIAQLLSTLDTLTPQINTRSNSTRYVTKTASLPDGQTIPINENGTRTCVQDRGDGTSITLTYPTLYRAYDSTYTWTGTLLTHNTCVTLEPTTTPYPAATIPASLIPPPVFFTTTTTTTTQTSLSPRQIAITRGDDSSSSSPAGSAQPTTTTTTVEDAYGLNVRCAWDPVWAPQSWIDALAEVEAAVRECDQSAVAPALEMGE</sequence>
<comment type="caution">
    <text evidence="1">The sequence shown here is derived from an EMBL/GenBank/DDBJ whole genome shotgun (WGS) entry which is preliminary data.</text>
</comment>
<evidence type="ECO:0000313" key="2">
    <source>
        <dbReference type="Proteomes" id="UP001165186"/>
    </source>
</evidence>
<protein>
    <submittedName>
        <fullName evidence="1">Uncharacterized protein</fullName>
    </submittedName>
</protein>
<dbReference type="EMBL" id="BSXG01000041">
    <property type="protein sequence ID" value="GME27868.1"/>
    <property type="molecule type" value="Genomic_DNA"/>
</dbReference>
<name>A0ACB5S538_9PEZI</name>
<proteinExistence type="predicted"/>
<gene>
    <name evidence="1" type="primary">g11108</name>
    <name evidence="1" type="ORF">NpPPO83_00011108</name>
</gene>
<dbReference type="Proteomes" id="UP001165186">
    <property type="component" value="Unassembled WGS sequence"/>
</dbReference>
<organism evidence="1 2">
    <name type="scientific">Neofusicoccum parvum</name>
    <dbReference type="NCBI Taxonomy" id="310453"/>
    <lineage>
        <taxon>Eukaryota</taxon>
        <taxon>Fungi</taxon>
        <taxon>Dikarya</taxon>
        <taxon>Ascomycota</taxon>
        <taxon>Pezizomycotina</taxon>
        <taxon>Dothideomycetes</taxon>
        <taxon>Dothideomycetes incertae sedis</taxon>
        <taxon>Botryosphaeriales</taxon>
        <taxon>Botryosphaeriaceae</taxon>
        <taxon>Neofusicoccum</taxon>
    </lineage>
</organism>
<accession>A0ACB5S538</accession>
<keyword evidence="2" id="KW-1185">Reference proteome</keyword>